<dbReference type="EMBL" id="ACVC01000177">
    <property type="protein sequence ID" value="EFO62551.1"/>
    <property type="molecule type" value="Genomic_DNA"/>
</dbReference>
<accession>E1F4S6</accession>
<evidence type="ECO:0000313" key="2">
    <source>
        <dbReference type="Proteomes" id="UP000008974"/>
    </source>
</evidence>
<comment type="caution">
    <text evidence="1">The sequence shown here is derived from an EMBL/GenBank/DDBJ whole genome shotgun (WGS) entry which is preliminary data.</text>
</comment>
<protein>
    <submittedName>
        <fullName evidence="1">Uncharacterized protein</fullName>
    </submittedName>
</protein>
<dbReference type="AlphaFoldDB" id="E1F4S6"/>
<proteinExistence type="predicted"/>
<reference evidence="1 2" key="1">
    <citation type="journal article" date="2010" name="BMC Genomics">
        <title>Genome analysis and comparative genomics of a Giardia intestinalis assemblage E isolate.</title>
        <authorList>
            <person name="Jerlstrom-Hultqvist J."/>
            <person name="Franzen O."/>
            <person name="Ankarklev J."/>
            <person name="Xu F."/>
            <person name="Nohynkova E."/>
            <person name="Andersson J.O."/>
            <person name="Svard S.G."/>
            <person name="Andersson B."/>
        </authorList>
    </citation>
    <scope>NUCLEOTIDE SEQUENCE [LARGE SCALE GENOMIC DNA]</scope>
    <source>
        <strain evidence="1 2">P15</strain>
    </source>
</reference>
<organism evidence="1 2">
    <name type="scientific">Giardia intestinalis (strain P15)</name>
    <name type="common">Giardia lamblia</name>
    <dbReference type="NCBI Taxonomy" id="658858"/>
    <lineage>
        <taxon>Eukaryota</taxon>
        <taxon>Metamonada</taxon>
        <taxon>Diplomonadida</taxon>
        <taxon>Hexamitidae</taxon>
        <taxon>Giardiinae</taxon>
        <taxon>Giardia</taxon>
    </lineage>
</organism>
<sequence length="132" mass="14963">MIVRDENLNHLRVIVVRGMHERGPAVLVFDALLFLKKRFDRINVSLLGRVHEGRHPLSIALAGTDFRFKQHPDGPSVSVRSRVHEGRPGRIPCGLRSCLDTHFTRTVCYPFSPPKKEAKTPVIQTILYSSVK</sequence>
<dbReference type="VEuPathDB" id="GiardiaDB:GLP15_1677"/>
<dbReference type="Proteomes" id="UP000008974">
    <property type="component" value="Unassembled WGS sequence"/>
</dbReference>
<evidence type="ECO:0000313" key="1">
    <source>
        <dbReference type="EMBL" id="EFO62551.1"/>
    </source>
</evidence>
<name>E1F4S6_GIAIA</name>
<gene>
    <name evidence="1" type="ORF">GLP15_1677</name>
</gene>